<proteinExistence type="predicted"/>
<sequence length="177" mass="19908">MADKRQQGGEEVPAFFKNMGSGSPKPRQKFCGMFCPVEGSSENKTINFDSLSACRGSGRVIEQQKDVTPSDPARKIEIKCSYGKEALQYLNDKEIPFSPKISSQEVCDWWEVMRKCRLWNISMTLEKHCIFVFTVADSSLSDGMFSSEYNANAAVKTDTRLKLMLHHDTAVYVDTAV</sequence>
<feature type="region of interest" description="Disordered" evidence="1">
    <location>
        <begin position="1"/>
        <end position="24"/>
    </location>
</feature>
<evidence type="ECO:0000313" key="2">
    <source>
        <dbReference type="EMBL" id="KAG8539630.1"/>
    </source>
</evidence>
<dbReference type="EMBL" id="WNYA01013800">
    <property type="protein sequence ID" value="KAG8539630.1"/>
    <property type="molecule type" value="Genomic_DNA"/>
</dbReference>
<name>A0AAV6YXC4_ENGPU</name>
<dbReference type="AlphaFoldDB" id="A0AAV6YXC4"/>
<dbReference type="Proteomes" id="UP000824782">
    <property type="component" value="Unassembled WGS sequence"/>
</dbReference>
<comment type="caution">
    <text evidence="2">The sequence shown here is derived from an EMBL/GenBank/DDBJ whole genome shotgun (WGS) entry which is preliminary data.</text>
</comment>
<evidence type="ECO:0000256" key="1">
    <source>
        <dbReference type="SAM" id="MobiDB-lite"/>
    </source>
</evidence>
<evidence type="ECO:0000313" key="3">
    <source>
        <dbReference type="Proteomes" id="UP000824782"/>
    </source>
</evidence>
<accession>A0AAV6YXC4</accession>
<reference evidence="2" key="1">
    <citation type="thesis" date="2020" institute="ProQuest LLC" country="789 East Eisenhower Parkway, Ann Arbor, MI, USA">
        <title>Comparative Genomics and Chromosome Evolution.</title>
        <authorList>
            <person name="Mudd A.B."/>
        </authorList>
    </citation>
    <scope>NUCLEOTIDE SEQUENCE</scope>
    <source>
        <strain evidence="2">237g6f4</strain>
        <tissue evidence="2">Blood</tissue>
    </source>
</reference>
<organism evidence="2 3">
    <name type="scientific">Engystomops pustulosus</name>
    <name type="common">Tungara frog</name>
    <name type="synonym">Physalaemus pustulosus</name>
    <dbReference type="NCBI Taxonomy" id="76066"/>
    <lineage>
        <taxon>Eukaryota</taxon>
        <taxon>Metazoa</taxon>
        <taxon>Chordata</taxon>
        <taxon>Craniata</taxon>
        <taxon>Vertebrata</taxon>
        <taxon>Euteleostomi</taxon>
        <taxon>Amphibia</taxon>
        <taxon>Batrachia</taxon>
        <taxon>Anura</taxon>
        <taxon>Neobatrachia</taxon>
        <taxon>Hyloidea</taxon>
        <taxon>Leptodactylidae</taxon>
        <taxon>Leiuperinae</taxon>
        <taxon>Engystomops</taxon>
    </lineage>
</organism>
<protein>
    <submittedName>
        <fullName evidence="2">Uncharacterized protein</fullName>
    </submittedName>
</protein>
<keyword evidence="3" id="KW-1185">Reference proteome</keyword>
<gene>
    <name evidence="2" type="ORF">GDO81_020612</name>
</gene>